<keyword evidence="2" id="KW-1185">Reference proteome</keyword>
<evidence type="ECO:0000313" key="2">
    <source>
        <dbReference type="Proteomes" id="UP000589716"/>
    </source>
</evidence>
<organism evidence="1 2">
    <name type="scientific">Ottowia beijingensis</name>
    <dbReference type="NCBI Taxonomy" id="1207057"/>
    <lineage>
        <taxon>Bacteria</taxon>
        <taxon>Pseudomonadati</taxon>
        <taxon>Pseudomonadota</taxon>
        <taxon>Betaproteobacteria</taxon>
        <taxon>Burkholderiales</taxon>
        <taxon>Comamonadaceae</taxon>
        <taxon>Ottowia</taxon>
    </lineage>
</organism>
<gene>
    <name evidence="1" type="ORF">H0I39_01940</name>
</gene>
<name>A0A853IV90_9BURK</name>
<evidence type="ECO:0000313" key="1">
    <source>
        <dbReference type="EMBL" id="NZA00850.1"/>
    </source>
</evidence>
<reference evidence="1 2" key="1">
    <citation type="submission" date="2020-07" db="EMBL/GenBank/DDBJ databases">
        <authorList>
            <person name="Maaloum M."/>
        </authorList>
    </citation>
    <scope>NUCLEOTIDE SEQUENCE [LARGE SCALE GENOMIC DNA]</scope>
    <source>
        <strain evidence="1 2">GCS-AN-3</strain>
    </source>
</reference>
<dbReference type="AlphaFoldDB" id="A0A853IV90"/>
<proteinExistence type="predicted"/>
<accession>A0A853IV90</accession>
<dbReference type="EMBL" id="JACCKX010000001">
    <property type="protein sequence ID" value="NZA00850.1"/>
    <property type="molecule type" value="Genomic_DNA"/>
</dbReference>
<dbReference type="RefSeq" id="WP_180549385.1">
    <property type="nucleotide sequence ID" value="NZ_JACCKX010000001.1"/>
</dbReference>
<dbReference type="Proteomes" id="UP000589716">
    <property type="component" value="Unassembled WGS sequence"/>
</dbReference>
<protein>
    <submittedName>
        <fullName evidence="1">Uncharacterized protein</fullName>
    </submittedName>
</protein>
<sequence>MSAAVNDTTRRFPRTEGEAFRTASWRNPIEGPYHRPRWLLEAVRWALVVLAALAMVGAQL</sequence>
<comment type="caution">
    <text evidence="1">The sequence shown here is derived from an EMBL/GenBank/DDBJ whole genome shotgun (WGS) entry which is preliminary data.</text>
</comment>